<evidence type="ECO:0000256" key="2">
    <source>
        <dbReference type="ARBA" id="ARBA00022448"/>
    </source>
</evidence>
<keyword evidence="3 5" id="KW-0732">Signal</keyword>
<reference evidence="6" key="1">
    <citation type="submission" date="2021-06" db="EMBL/GenBank/DDBJ databases">
        <title>Description of novel taxa of the family Lachnospiraceae.</title>
        <authorList>
            <person name="Chaplin A.V."/>
            <person name="Sokolova S.R."/>
            <person name="Pikina A.P."/>
            <person name="Korzhanova M."/>
            <person name="Belova V."/>
            <person name="Korostin D."/>
            <person name="Efimov B.A."/>
        </authorList>
    </citation>
    <scope>NUCLEOTIDE SEQUENCE</scope>
    <source>
        <strain evidence="6">ASD5720</strain>
    </source>
</reference>
<dbReference type="PROSITE" id="PS51257">
    <property type="entry name" value="PROKAR_LIPOPROTEIN"/>
    <property type="match status" value="1"/>
</dbReference>
<feature type="region of interest" description="Disordered" evidence="4">
    <location>
        <begin position="29"/>
        <end position="62"/>
    </location>
</feature>
<dbReference type="EMBL" id="JAHQCW010000015">
    <property type="protein sequence ID" value="MBU9736980.1"/>
    <property type="molecule type" value="Genomic_DNA"/>
</dbReference>
<comment type="caution">
    <text evidence="6">The sequence shown here is derived from an EMBL/GenBank/DDBJ whole genome shotgun (WGS) entry which is preliminary data.</text>
</comment>
<dbReference type="PANTHER" id="PTHR43649:SF34">
    <property type="entry name" value="ABC TRANSPORTER PERIPLASMIC-BINDING PROTEIN YCJN-RELATED"/>
    <property type="match status" value="1"/>
</dbReference>
<protein>
    <submittedName>
        <fullName evidence="6">ABC transporter substrate-binding protein</fullName>
    </submittedName>
</protein>
<proteinExistence type="inferred from homology"/>
<dbReference type="PROSITE" id="PS01037">
    <property type="entry name" value="SBP_BACTERIAL_1"/>
    <property type="match status" value="1"/>
</dbReference>
<feature type="signal peptide" evidence="5">
    <location>
        <begin position="1"/>
        <end position="24"/>
    </location>
</feature>
<evidence type="ECO:0000256" key="1">
    <source>
        <dbReference type="ARBA" id="ARBA00008520"/>
    </source>
</evidence>
<dbReference type="Pfam" id="PF01547">
    <property type="entry name" value="SBP_bac_1"/>
    <property type="match status" value="1"/>
</dbReference>
<dbReference type="SUPFAM" id="SSF53850">
    <property type="entry name" value="Periplasmic binding protein-like II"/>
    <property type="match status" value="1"/>
</dbReference>
<sequence length="553" mass="61666">MKRRNRAISLLLATAMTLSMVLSGCGNSASDGGQNAGGAKSAQPDTAASAAAPAPADGTEAAWDTGKEDTIILSVINNFYTAGEKKLAEEYMKLHPETKVVVDVISDNDAYLTKMVTSLSDDKKENAPDIVHGNFVGMALTNNSMDLAVDKGYLYDMTEMLDEENPYNGNAKVADVFETDDLTRVLSNSGGKYRPYLPFDKIGFAFFYNKNIFEEHNIQVPETYEEVVEVCQKLKDAGYDVPLSAGYESFRLGNTLADAIYRAKEEEFLIQPEDALWDETTMASNKDFKFDEAQPNCDQFCVLSPERMLKYGIENGVDTPENKAMWTEFQKLGQYFPKNWIAAESTQCIADFESQISPMLYQASFNAGLILSDINQLSGDMAFEWATFQINSFENPPEGFQKDLRSYWDFGNIMSIIHKEDSDHMARVKDFYKFWYSPQGAQLCYEETLTNGNYVQGPCVIKGVTLSEELEGILAGFEPVAPSKEWNSITGLERSNQADIPKFNDAVIRYTNKEIDVDGLLKELNPIYSNYNQDAKTAGGYDLDPATDDTPKE</sequence>
<comment type="similarity">
    <text evidence="1">Belongs to the bacterial solute-binding protein 1 family.</text>
</comment>
<dbReference type="InterPro" id="IPR050490">
    <property type="entry name" value="Bact_solute-bd_prot1"/>
</dbReference>
<dbReference type="Proteomes" id="UP000712157">
    <property type="component" value="Unassembled WGS sequence"/>
</dbReference>
<organism evidence="6 7">
    <name type="scientific">Diplocloster agilis</name>
    <dbReference type="NCBI Taxonomy" id="2850323"/>
    <lineage>
        <taxon>Bacteria</taxon>
        <taxon>Bacillati</taxon>
        <taxon>Bacillota</taxon>
        <taxon>Clostridia</taxon>
        <taxon>Lachnospirales</taxon>
        <taxon>Lachnospiraceae</taxon>
        <taxon>Diplocloster</taxon>
    </lineage>
</organism>
<dbReference type="InterPro" id="IPR006061">
    <property type="entry name" value="SBP_1_CS"/>
</dbReference>
<evidence type="ECO:0000313" key="6">
    <source>
        <dbReference type="EMBL" id="MBU9736980.1"/>
    </source>
</evidence>
<keyword evidence="2" id="KW-0813">Transport</keyword>
<accession>A0A949NI08</accession>
<dbReference type="PANTHER" id="PTHR43649">
    <property type="entry name" value="ARABINOSE-BINDING PROTEIN-RELATED"/>
    <property type="match status" value="1"/>
</dbReference>
<dbReference type="GO" id="GO:0055085">
    <property type="term" value="P:transmembrane transport"/>
    <property type="evidence" value="ECO:0007669"/>
    <property type="project" value="InterPro"/>
</dbReference>
<evidence type="ECO:0000256" key="4">
    <source>
        <dbReference type="SAM" id="MobiDB-lite"/>
    </source>
</evidence>
<dbReference type="Gene3D" id="3.40.190.10">
    <property type="entry name" value="Periplasmic binding protein-like II"/>
    <property type="match status" value="2"/>
</dbReference>
<feature type="compositionally biased region" description="Low complexity" evidence="4">
    <location>
        <begin position="39"/>
        <end position="62"/>
    </location>
</feature>
<dbReference type="RefSeq" id="WP_238721605.1">
    <property type="nucleotide sequence ID" value="NZ_JAHQCW010000015.1"/>
</dbReference>
<evidence type="ECO:0000313" key="7">
    <source>
        <dbReference type="Proteomes" id="UP000712157"/>
    </source>
</evidence>
<dbReference type="InterPro" id="IPR006059">
    <property type="entry name" value="SBP"/>
</dbReference>
<feature type="chain" id="PRO_5038341270" evidence="5">
    <location>
        <begin position="25"/>
        <end position="553"/>
    </location>
</feature>
<name>A0A949NI08_9FIRM</name>
<gene>
    <name evidence="6" type="ORF">KTH89_10550</name>
</gene>
<keyword evidence="7" id="KW-1185">Reference proteome</keyword>
<evidence type="ECO:0000256" key="3">
    <source>
        <dbReference type="ARBA" id="ARBA00022729"/>
    </source>
</evidence>
<dbReference type="AlphaFoldDB" id="A0A949NI08"/>
<evidence type="ECO:0000256" key="5">
    <source>
        <dbReference type="SAM" id="SignalP"/>
    </source>
</evidence>